<organism evidence="2">
    <name type="scientific">uncultured Friedmanniella sp</name>
    <dbReference type="NCBI Taxonomy" id="335381"/>
    <lineage>
        <taxon>Bacteria</taxon>
        <taxon>Bacillati</taxon>
        <taxon>Actinomycetota</taxon>
        <taxon>Actinomycetes</taxon>
        <taxon>Propionibacteriales</taxon>
        <taxon>Nocardioidaceae</taxon>
        <taxon>Friedmanniella</taxon>
        <taxon>environmental samples</taxon>
    </lineage>
</organism>
<name>A0A6J4LHV3_9ACTN</name>
<feature type="region of interest" description="Disordered" evidence="1">
    <location>
        <begin position="166"/>
        <end position="232"/>
    </location>
</feature>
<dbReference type="EMBL" id="CADCTS010000451">
    <property type="protein sequence ID" value="CAA9332057.1"/>
    <property type="molecule type" value="Genomic_DNA"/>
</dbReference>
<feature type="compositionally biased region" description="Low complexity" evidence="1">
    <location>
        <begin position="35"/>
        <end position="44"/>
    </location>
</feature>
<keyword evidence="2" id="KW-0489">Methyltransferase</keyword>
<dbReference type="GO" id="GO:0043770">
    <property type="term" value="F:demethylmenaquinone methyltransferase activity"/>
    <property type="evidence" value="ECO:0007669"/>
    <property type="project" value="UniProtKB-EC"/>
</dbReference>
<protein>
    <submittedName>
        <fullName evidence="2">Demethylmenaquinone methyltransferase</fullName>
        <ecNumber evidence="2">2.1.1.163</ecNumber>
    </submittedName>
</protein>
<reference evidence="2" key="1">
    <citation type="submission" date="2020-02" db="EMBL/GenBank/DDBJ databases">
        <authorList>
            <person name="Meier V. D."/>
        </authorList>
    </citation>
    <scope>NUCLEOTIDE SEQUENCE</scope>
    <source>
        <strain evidence="2">AVDCRST_MAG48</strain>
    </source>
</reference>
<gene>
    <name evidence="2" type="ORF">AVDCRST_MAG48-3184</name>
</gene>
<feature type="non-terminal residue" evidence="2">
    <location>
        <position position="1"/>
    </location>
</feature>
<proteinExistence type="predicted"/>
<dbReference type="EC" id="2.1.1.163" evidence="2"/>
<feature type="compositionally biased region" description="Low complexity" evidence="1">
    <location>
        <begin position="203"/>
        <end position="217"/>
    </location>
</feature>
<feature type="compositionally biased region" description="Basic residues" evidence="1">
    <location>
        <begin position="22"/>
        <end position="34"/>
    </location>
</feature>
<keyword evidence="2" id="KW-0808">Transferase</keyword>
<evidence type="ECO:0000256" key="1">
    <source>
        <dbReference type="SAM" id="MobiDB-lite"/>
    </source>
</evidence>
<feature type="region of interest" description="Disordered" evidence="1">
    <location>
        <begin position="1"/>
        <end position="109"/>
    </location>
</feature>
<feature type="compositionally biased region" description="Low complexity" evidence="1">
    <location>
        <begin position="187"/>
        <end position="196"/>
    </location>
</feature>
<evidence type="ECO:0000313" key="2">
    <source>
        <dbReference type="EMBL" id="CAA9332057.1"/>
    </source>
</evidence>
<feature type="compositionally biased region" description="Basic residues" evidence="1">
    <location>
        <begin position="61"/>
        <end position="81"/>
    </location>
</feature>
<accession>A0A6J4LHV3</accession>
<feature type="non-terminal residue" evidence="2">
    <location>
        <position position="232"/>
    </location>
</feature>
<feature type="compositionally biased region" description="Basic and acidic residues" evidence="1">
    <location>
        <begin position="1"/>
        <end position="21"/>
    </location>
</feature>
<dbReference type="GO" id="GO:0032259">
    <property type="term" value="P:methylation"/>
    <property type="evidence" value="ECO:0007669"/>
    <property type="project" value="UniProtKB-KW"/>
</dbReference>
<feature type="compositionally biased region" description="Basic residues" evidence="1">
    <location>
        <begin position="98"/>
        <end position="109"/>
    </location>
</feature>
<dbReference type="AlphaFoldDB" id="A0A6J4LHV3"/>
<sequence length="232" mass="25439">GGERTSDAREAPGRRGGDVRPRRGPVRPAQRRAVARSGPRVAAPGRRRRRAAPRAEGARPGGRHRHLQRAVRPRRRHRRAHRPLDGHAGGRQATASRPRLRRGRRPRAALRRRRLRRGHHLLRAAQRRGHPRSPARAAPCHPARGHARRLRVLHPHLAAVPHGLRRLPGGRAAADRHRPLPRPGRLPLPGRVDPGLAGPGRPGRPAAGSRLAAGGVARPERRRGRPAPGPGV</sequence>